<comment type="similarity">
    <text evidence="2">Belongs to the RLP family.</text>
</comment>
<dbReference type="PANTHER" id="PTHR48062:SF21">
    <property type="entry name" value="RECEPTOR-LIKE PROTEIN 12"/>
    <property type="match status" value="1"/>
</dbReference>
<keyword evidence="12" id="KW-1185">Reference proteome</keyword>
<dbReference type="AlphaFoldDB" id="A0AAV0QE28"/>
<comment type="caution">
    <text evidence="11">The sequence shown here is derived from an EMBL/GenBank/DDBJ whole genome shotgun (WGS) entry which is preliminary data.</text>
</comment>
<dbReference type="Pfam" id="PF13855">
    <property type="entry name" value="LRR_8"/>
    <property type="match status" value="2"/>
</dbReference>
<dbReference type="PRINTS" id="PR00019">
    <property type="entry name" value="LEURICHRPT"/>
</dbReference>
<evidence type="ECO:0008006" key="13">
    <source>
        <dbReference type="Google" id="ProtNLM"/>
    </source>
</evidence>
<comment type="subcellular location">
    <subcellularLocation>
        <location evidence="1">Membrane</location>
        <topology evidence="1">Single-pass membrane protein</topology>
    </subcellularLocation>
</comment>
<evidence type="ECO:0000313" key="11">
    <source>
        <dbReference type="EMBL" id="CAI0542553.1"/>
    </source>
</evidence>
<keyword evidence="9" id="KW-0325">Glycoprotein</keyword>
<gene>
    <name evidence="11" type="ORF">LITE_LOCUS42529</name>
</gene>
<dbReference type="InterPro" id="IPR032675">
    <property type="entry name" value="LRR_dom_sf"/>
</dbReference>
<evidence type="ECO:0000256" key="5">
    <source>
        <dbReference type="ARBA" id="ARBA00022729"/>
    </source>
</evidence>
<dbReference type="Gene3D" id="3.80.10.10">
    <property type="entry name" value="Ribonuclease Inhibitor"/>
    <property type="match status" value="3"/>
</dbReference>
<dbReference type="FunFam" id="3.80.10.10:FF:000041">
    <property type="entry name" value="LRR receptor-like serine/threonine-protein kinase ERECTA"/>
    <property type="match status" value="1"/>
</dbReference>
<evidence type="ECO:0000256" key="2">
    <source>
        <dbReference type="ARBA" id="ARBA00009592"/>
    </source>
</evidence>
<protein>
    <recommendedName>
        <fullName evidence="13">Leucine-rich repeat-containing N-terminal plant-type domain-containing protein</fullName>
    </recommendedName>
</protein>
<keyword evidence="5" id="KW-0732">Signal</keyword>
<evidence type="ECO:0000256" key="10">
    <source>
        <dbReference type="SAM" id="Phobius"/>
    </source>
</evidence>
<sequence>MRRAIISRVADSRHYCSNWWLLIALAVFIATAEWRGSNGCLEHERLALVDILAFFHDQEVGLDPKNRDGDCCGWEGVRCSNTTTGNVIELDIFRFVTTTTSGGYLNASLFLPLQGLRHLSLTSAGLVGCMKDEGFEKLSELVYLQGLELSYNRLSNDVLPSLSGLSSLNYLSLRNNSLKGVIDINGSEKLPKLVNLEDLDLRENELSNDVLPFLSTLPSLKYVYLDNNRLNGVIDMDAFQNFPRLQLLDLSNNNFSGSLPSGFITPRMTEVYLSRNHLGGTFTDQHNDNIGGIFPKFLYYQHELEMIDISNIKLEGAGFPSWLLVNNTSLRDLTLINCSLSGSFQFPIYQHPVEDLDGLDISNNNLYSPIPSHICALESLSLSENRLLGRIPEHLSNCSMLFSLDASNNHLSGKIPRWIWKFPHLQVLDLSRNKFSGSLPLGFITSQIREVYLSRNLLGGTLTKGDGAHNDYSSYPLNVLDLSHNQIKGTIPRWISILPRLNYLLLNNNEFYGEIPIPFTLEQVKTNLYTYKGKPLDSLSGFDFSNNNFSGEIPPQISYKDDMKFLNLSNNQLKGSIPPSFSRLLQIESLDLSHNNLSGTIPSELAALTFLGSFSVAYNNLSGKCPQAAQFATFKDSSYEGNPYLCCTFPLPPSGPLLTPPASYGSFIDMESFYASSGVSFVMVLLIIASVLYINPYWRGVWFYLRQDHHH</sequence>
<dbReference type="InterPro" id="IPR003591">
    <property type="entry name" value="Leu-rich_rpt_typical-subtyp"/>
</dbReference>
<reference evidence="11" key="1">
    <citation type="submission" date="2022-08" db="EMBL/GenBank/DDBJ databases">
        <authorList>
            <person name="Gutierrez-Valencia J."/>
        </authorList>
    </citation>
    <scope>NUCLEOTIDE SEQUENCE</scope>
</reference>
<keyword evidence="3" id="KW-0433">Leucine-rich repeat</keyword>
<keyword evidence="7 10" id="KW-1133">Transmembrane helix</keyword>
<evidence type="ECO:0000256" key="4">
    <source>
        <dbReference type="ARBA" id="ARBA00022692"/>
    </source>
</evidence>
<keyword evidence="6" id="KW-0677">Repeat</keyword>
<keyword evidence="4 10" id="KW-0812">Transmembrane</keyword>
<name>A0AAV0QE28_9ROSI</name>
<feature type="transmembrane region" description="Helical" evidence="10">
    <location>
        <begin position="673"/>
        <end position="694"/>
    </location>
</feature>
<dbReference type="Pfam" id="PF00560">
    <property type="entry name" value="LRR_1"/>
    <property type="match status" value="4"/>
</dbReference>
<accession>A0AAV0QE28</accession>
<dbReference type="InterPro" id="IPR001611">
    <property type="entry name" value="Leu-rich_rpt"/>
</dbReference>
<keyword evidence="8 10" id="KW-0472">Membrane</keyword>
<dbReference type="GO" id="GO:0016020">
    <property type="term" value="C:membrane"/>
    <property type="evidence" value="ECO:0007669"/>
    <property type="project" value="UniProtKB-SubCell"/>
</dbReference>
<dbReference type="EMBL" id="CAMGYJ010000009">
    <property type="protein sequence ID" value="CAI0542553.1"/>
    <property type="molecule type" value="Genomic_DNA"/>
</dbReference>
<dbReference type="SMART" id="SM00369">
    <property type="entry name" value="LRR_TYP"/>
    <property type="match status" value="7"/>
</dbReference>
<evidence type="ECO:0000256" key="8">
    <source>
        <dbReference type="ARBA" id="ARBA00023136"/>
    </source>
</evidence>
<dbReference type="Proteomes" id="UP001154282">
    <property type="component" value="Unassembled WGS sequence"/>
</dbReference>
<evidence type="ECO:0000256" key="6">
    <source>
        <dbReference type="ARBA" id="ARBA00022737"/>
    </source>
</evidence>
<organism evidence="11 12">
    <name type="scientific">Linum tenue</name>
    <dbReference type="NCBI Taxonomy" id="586396"/>
    <lineage>
        <taxon>Eukaryota</taxon>
        <taxon>Viridiplantae</taxon>
        <taxon>Streptophyta</taxon>
        <taxon>Embryophyta</taxon>
        <taxon>Tracheophyta</taxon>
        <taxon>Spermatophyta</taxon>
        <taxon>Magnoliopsida</taxon>
        <taxon>eudicotyledons</taxon>
        <taxon>Gunneridae</taxon>
        <taxon>Pentapetalae</taxon>
        <taxon>rosids</taxon>
        <taxon>fabids</taxon>
        <taxon>Malpighiales</taxon>
        <taxon>Linaceae</taxon>
        <taxon>Linum</taxon>
    </lineage>
</organism>
<dbReference type="InterPro" id="IPR051502">
    <property type="entry name" value="RLP_Defense_Trigger"/>
</dbReference>
<evidence type="ECO:0000256" key="7">
    <source>
        <dbReference type="ARBA" id="ARBA00022989"/>
    </source>
</evidence>
<evidence type="ECO:0000256" key="3">
    <source>
        <dbReference type="ARBA" id="ARBA00022614"/>
    </source>
</evidence>
<proteinExistence type="inferred from homology"/>
<evidence type="ECO:0000256" key="1">
    <source>
        <dbReference type="ARBA" id="ARBA00004167"/>
    </source>
</evidence>
<dbReference type="FunFam" id="3.80.10.10:FF:000095">
    <property type="entry name" value="LRR receptor-like serine/threonine-protein kinase GSO1"/>
    <property type="match status" value="1"/>
</dbReference>
<dbReference type="SUPFAM" id="SSF52058">
    <property type="entry name" value="L domain-like"/>
    <property type="match status" value="2"/>
</dbReference>
<evidence type="ECO:0000313" key="12">
    <source>
        <dbReference type="Proteomes" id="UP001154282"/>
    </source>
</evidence>
<evidence type="ECO:0000256" key="9">
    <source>
        <dbReference type="ARBA" id="ARBA00023180"/>
    </source>
</evidence>
<dbReference type="PANTHER" id="PTHR48062">
    <property type="entry name" value="RECEPTOR-LIKE PROTEIN 14"/>
    <property type="match status" value="1"/>
</dbReference>